<evidence type="ECO:0000256" key="3">
    <source>
        <dbReference type="ARBA" id="ARBA00022741"/>
    </source>
</evidence>
<evidence type="ECO:0000313" key="8">
    <source>
        <dbReference type="Proteomes" id="UP000632222"/>
    </source>
</evidence>
<dbReference type="PANTHER" id="PTHR43820">
    <property type="entry name" value="HIGH-AFFINITY BRANCHED-CHAIN AMINO ACID TRANSPORT ATP-BINDING PROTEIN LIVF"/>
    <property type="match status" value="1"/>
</dbReference>
<dbReference type="PROSITE" id="PS50893">
    <property type="entry name" value="ABC_TRANSPORTER_2"/>
    <property type="match status" value="1"/>
</dbReference>
<comment type="caution">
    <text evidence="7">The sequence shown here is derived from an EMBL/GenBank/DDBJ whole genome shotgun (WGS) entry which is preliminary data.</text>
</comment>
<evidence type="ECO:0000259" key="6">
    <source>
        <dbReference type="PROSITE" id="PS50893"/>
    </source>
</evidence>
<dbReference type="Pfam" id="PF00005">
    <property type="entry name" value="ABC_tran"/>
    <property type="match status" value="1"/>
</dbReference>
<evidence type="ECO:0000256" key="4">
    <source>
        <dbReference type="ARBA" id="ARBA00022840"/>
    </source>
</evidence>
<keyword evidence="8" id="KW-1185">Reference proteome</keyword>
<evidence type="ECO:0000256" key="2">
    <source>
        <dbReference type="ARBA" id="ARBA00022448"/>
    </source>
</evidence>
<dbReference type="EMBL" id="BMOD01000012">
    <property type="protein sequence ID" value="GGJ42311.1"/>
    <property type="molecule type" value="Genomic_DNA"/>
</dbReference>
<sequence length="229" mass="25226">MLKVEGLNASYGESRVLWNVNLEVKPGEGVALLGRNGVGKTTMLRVLAGLHGVQDGKLVFDGSDITRHAPHKRARGGLAYVPQGRGILPHLTVEENLLMGLNATPQKGIPDFIYDLFPVLKEMLHRKGGNLSGGQQQQLAIGRALTMRPKMLLLDEPTEGIQPNVVQQIGEALKVVRGELKVSVLLVEQYLDFAWNFAERYYVLQRGVITHTGETHTDDVDTVSRFITV</sequence>
<dbReference type="Gene3D" id="3.40.50.300">
    <property type="entry name" value="P-loop containing nucleotide triphosphate hydrolases"/>
    <property type="match status" value="1"/>
</dbReference>
<dbReference type="InterPro" id="IPR027417">
    <property type="entry name" value="P-loop_NTPase"/>
</dbReference>
<keyword evidence="5" id="KW-0029">Amino-acid transport</keyword>
<dbReference type="SMART" id="SM00382">
    <property type="entry name" value="AAA"/>
    <property type="match status" value="1"/>
</dbReference>
<dbReference type="InterPro" id="IPR017780">
    <property type="entry name" value="ABC_transptr_urea_ATP-bd_UrtE"/>
</dbReference>
<dbReference type="InterPro" id="IPR003593">
    <property type="entry name" value="AAA+_ATPase"/>
</dbReference>
<evidence type="ECO:0000256" key="1">
    <source>
        <dbReference type="ARBA" id="ARBA00005417"/>
    </source>
</evidence>
<keyword evidence="2" id="KW-0813">Transport</keyword>
<keyword evidence="4 7" id="KW-0067">ATP-binding</keyword>
<protein>
    <submittedName>
        <fullName evidence="7">ABC transporter ATP-binding protein</fullName>
    </submittedName>
</protein>
<proteinExistence type="inferred from homology"/>
<evidence type="ECO:0000313" key="7">
    <source>
        <dbReference type="EMBL" id="GGJ42311.1"/>
    </source>
</evidence>
<accession>A0ABQ2D1S4</accession>
<organism evidence="7 8">
    <name type="scientific">Deinococcus roseus</name>
    <dbReference type="NCBI Taxonomy" id="392414"/>
    <lineage>
        <taxon>Bacteria</taxon>
        <taxon>Thermotogati</taxon>
        <taxon>Deinococcota</taxon>
        <taxon>Deinococci</taxon>
        <taxon>Deinococcales</taxon>
        <taxon>Deinococcaceae</taxon>
        <taxon>Deinococcus</taxon>
    </lineage>
</organism>
<gene>
    <name evidence="7" type="ORF">GCM10008938_30480</name>
</gene>
<dbReference type="Proteomes" id="UP000632222">
    <property type="component" value="Unassembled WGS sequence"/>
</dbReference>
<dbReference type="InterPro" id="IPR052156">
    <property type="entry name" value="BCAA_Transport_ATP-bd_LivF"/>
</dbReference>
<keyword evidence="3" id="KW-0547">Nucleotide-binding</keyword>
<comment type="similarity">
    <text evidence="1">Belongs to the ABC transporter superfamily.</text>
</comment>
<dbReference type="RefSeq" id="WP_189003820.1">
    <property type="nucleotide sequence ID" value="NZ_BMOD01000012.1"/>
</dbReference>
<evidence type="ECO:0000256" key="5">
    <source>
        <dbReference type="ARBA" id="ARBA00022970"/>
    </source>
</evidence>
<dbReference type="GO" id="GO:0005524">
    <property type="term" value="F:ATP binding"/>
    <property type="evidence" value="ECO:0007669"/>
    <property type="project" value="UniProtKB-KW"/>
</dbReference>
<dbReference type="NCBIfam" id="TIGR03410">
    <property type="entry name" value="urea_trans_UrtE"/>
    <property type="match status" value="1"/>
</dbReference>
<reference evidence="8" key="1">
    <citation type="journal article" date="2019" name="Int. J. Syst. Evol. Microbiol.">
        <title>The Global Catalogue of Microorganisms (GCM) 10K type strain sequencing project: providing services to taxonomists for standard genome sequencing and annotation.</title>
        <authorList>
            <consortium name="The Broad Institute Genomics Platform"/>
            <consortium name="The Broad Institute Genome Sequencing Center for Infectious Disease"/>
            <person name="Wu L."/>
            <person name="Ma J."/>
        </authorList>
    </citation>
    <scope>NUCLEOTIDE SEQUENCE [LARGE SCALE GENOMIC DNA]</scope>
    <source>
        <strain evidence="8">JCM 14370</strain>
    </source>
</reference>
<dbReference type="CDD" id="cd03224">
    <property type="entry name" value="ABC_TM1139_LivF_branched"/>
    <property type="match status" value="1"/>
</dbReference>
<feature type="domain" description="ABC transporter" evidence="6">
    <location>
        <begin position="2"/>
        <end position="229"/>
    </location>
</feature>
<dbReference type="SUPFAM" id="SSF52540">
    <property type="entry name" value="P-loop containing nucleoside triphosphate hydrolases"/>
    <property type="match status" value="1"/>
</dbReference>
<name>A0ABQ2D1S4_9DEIO</name>
<dbReference type="PANTHER" id="PTHR43820:SF5">
    <property type="entry name" value="HIGH-AFFINITY BRANCHED-CHAIN AMINO ACID TRANSPORT ATP-BINDING PROTEIN"/>
    <property type="match status" value="1"/>
</dbReference>
<dbReference type="InterPro" id="IPR003439">
    <property type="entry name" value="ABC_transporter-like_ATP-bd"/>
</dbReference>